<evidence type="ECO:0008006" key="3">
    <source>
        <dbReference type="Google" id="ProtNLM"/>
    </source>
</evidence>
<evidence type="ECO:0000313" key="1">
    <source>
        <dbReference type="EMBL" id="GAA4847229.1"/>
    </source>
</evidence>
<accession>A0ABP9DIF2</accession>
<proteinExistence type="predicted"/>
<evidence type="ECO:0000313" key="2">
    <source>
        <dbReference type="Proteomes" id="UP001500298"/>
    </source>
</evidence>
<organism evidence="1 2">
    <name type="scientific">Algivirga pacifica</name>
    <dbReference type="NCBI Taxonomy" id="1162670"/>
    <lineage>
        <taxon>Bacteria</taxon>
        <taxon>Pseudomonadati</taxon>
        <taxon>Bacteroidota</taxon>
        <taxon>Cytophagia</taxon>
        <taxon>Cytophagales</taxon>
        <taxon>Flammeovirgaceae</taxon>
        <taxon>Algivirga</taxon>
    </lineage>
</organism>
<protein>
    <recommendedName>
        <fullName evidence="3">Helix-turn-helix domain-containing protein</fullName>
    </recommendedName>
</protein>
<dbReference type="RefSeq" id="WP_345374150.1">
    <property type="nucleotide sequence ID" value="NZ_BAABJX010000056.1"/>
</dbReference>
<name>A0ABP9DIF2_9BACT</name>
<dbReference type="EMBL" id="BAABJX010000056">
    <property type="protein sequence ID" value="GAA4847229.1"/>
    <property type="molecule type" value="Genomic_DNA"/>
</dbReference>
<comment type="caution">
    <text evidence="1">The sequence shown here is derived from an EMBL/GenBank/DDBJ whole genome shotgun (WGS) entry which is preliminary data.</text>
</comment>
<reference evidence="2" key="1">
    <citation type="journal article" date="2019" name="Int. J. Syst. Evol. Microbiol.">
        <title>The Global Catalogue of Microorganisms (GCM) 10K type strain sequencing project: providing services to taxonomists for standard genome sequencing and annotation.</title>
        <authorList>
            <consortium name="The Broad Institute Genomics Platform"/>
            <consortium name="The Broad Institute Genome Sequencing Center for Infectious Disease"/>
            <person name="Wu L."/>
            <person name="Ma J."/>
        </authorList>
    </citation>
    <scope>NUCLEOTIDE SEQUENCE [LARGE SCALE GENOMIC DNA]</scope>
    <source>
        <strain evidence="2">JCM 18326</strain>
    </source>
</reference>
<gene>
    <name evidence="1" type="ORF">GCM10023331_34930</name>
</gene>
<keyword evidence="2" id="KW-1185">Reference proteome</keyword>
<sequence>MELETTANKPITSYFIANNDIFEAMRELNVSDKSFILYMFYLAVGDENGVSQYTNSYIAQEMSWSKRTVIRMKMELLQAGLISVKSNYIDKQQTADYVKAFYLKGPQNLMDITEEETEHTGRLSAFLGAFDSTDLRDNLNEDELEDDFPIGNLIQAGRKNTEDEKDIVYAFEYIKKQFIMLGKSVNDWLLTPHNQKQLEHFLTMYFLWGEQETIAHTINNLFVKHEIYLKEARSMDNFFKITGVLHSLESFGKAVKQ</sequence>
<dbReference type="InterPro" id="IPR036388">
    <property type="entry name" value="WH-like_DNA-bd_sf"/>
</dbReference>
<dbReference type="Gene3D" id="1.10.10.10">
    <property type="entry name" value="Winged helix-like DNA-binding domain superfamily/Winged helix DNA-binding domain"/>
    <property type="match status" value="1"/>
</dbReference>
<dbReference type="Proteomes" id="UP001500298">
    <property type="component" value="Unassembled WGS sequence"/>
</dbReference>